<protein>
    <submittedName>
        <fullName evidence="1">Uncharacterized protein</fullName>
    </submittedName>
</protein>
<evidence type="ECO:0000313" key="2">
    <source>
        <dbReference type="Proteomes" id="UP000078542"/>
    </source>
</evidence>
<organism evidence="1 2">
    <name type="scientific">Cyphomyrmex costatus</name>
    <dbReference type="NCBI Taxonomy" id="456900"/>
    <lineage>
        <taxon>Eukaryota</taxon>
        <taxon>Metazoa</taxon>
        <taxon>Ecdysozoa</taxon>
        <taxon>Arthropoda</taxon>
        <taxon>Hexapoda</taxon>
        <taxon>Insecta</taxon>
        <taxon>Pterygota</taxon>
        <taxon>Neoptera</taxon>
        <taxon>Endopterygota</taxon>
        <taxon>Hymenoptera</taxon>
        <taxon>Apocrita</taxon>
        <taxon>Aculeata</taxon>
        <taxon>Formicoidea</taxon>
        <taxon>Formicidae</taxon>
        <taxon>Myrmicinae</taxon>
        <taxon>Cyphomyrmex</taxon>
    </lineage>
</organism>
<evidence type="ECO:0000313" key="1">
    <source>
        <dbReference type="EMBL" id="KYN00826.1"/>
    </source>
</evidence>
<accession>A0A151IGZ9</accession>
<dbReference type="AlphaFoldDB" id="A0A151IGZ9"/>
<gene>
    <name evidence="1" type="ORF">ALC62_08375</name>
</gene>
<reference evidence="1 2" key="1">
    <citation type="submission" date="2016-03" db="EMBL/GenBank/DDBJ databases">
        <title>Cyphomyrmex costatus WGS genome.</title>
        <authorList>
            <person name="Nygaard S."/>
            <person name="Hu H."/>
            <person name="Boomsma J."/>
            <person name="Zhang G."/>
        </authorList>
    </citation>
    <scope>NUCLEOTIDE SEQUENCE [LARGE SCALE GENOMIC DNA]</scope>
    <source>
        <strain evidence="1">MS0001</strain>
        <tissue evidence="1">Whole body</tissue>
    </source>
</reference>
<proteinExistence type="predicted"/>
<sequence length="149" mass="17126">MSIRLTWFPRTCVDDSLCLHGGKRRISMSMRTRQDREGKRVDEQLPESPILIDARRCAKLSGTRAKQTVSLELPLPPHDRHRFCHGKVANNRDFGAMQRARTRHRDAFREPAPSRRIPIWGNDKNREGLRTLVSLGELLLGFTSLSPDE</sequence>
<dbReference type="Proteomes" id="UP000078542">
    <property type="component" value="Unassembled WGS sequence"/>
</dbReference>
<name>A0A151IGZ9_9HYME</name>
<keyword evidence="2" id="KW-1185">Reference proteome</keyword>
<dbReference type="EMBL" id="KQ977647">
    <property type="protein sequence ID" value="KYN00826.1"/>
    <property type="molecule type" value="Genomic_DNA"/>
</dbReference>